<dbReference type="GO" id="GO:0061133">
    <property type="term" value="F:endopeptidase activator activity"/>
    <property type="evidence" value="ECO:0007669"/>
    <property type="project" value="TreeGrafter"/>
</dbReference>
<keyword evidence="13" id="KW-1185">Reference proteome</keyword>
<dbReference type="InterPro" id="IPR006773">
    <property type="entry name" value="Rpn13/ADRM1"/>
</dbReference>
<dbReference type="FunFam" id="2.30.29.70:FF:000001">
    <property type="entry name" value="Proteasomal ubiquitin receptor ADRM1"/>
    <property type="match status" value="1"/>
</dbReference>
<evidence type="ECO:0000256" key="6">
    <source>
        <dbReference type="ARBA" id="ARBA00023242"/>
    </source>
</evidence>
<comment type="function">
    <text evidence="7">May function as a proteasomal ubiquitin receptor. May promote the deubiquitinating activity associated with the 26S proteasome.</text>
</comment>
<feature type="domain" description="DEUBAD" evidence="10">
    <location>
        <begin position="289"/>
        <end position="403"/>
    </location>
</feature>
<evidence type="ECO:0000256" key="1">
    <source>
        <dbReference type="ARBA" id="ARBA00004123"/>
    </source>
</evidence>
<proteinExistence type="inferred from homology"/>
<evidence type="ECO:0000256" key="9">
    <source>
        <dbReference type="SAM" id="MobiDB-lite"/>
    </source>
</evidence>
<dbReference type="GO" id="GO:0005634">
    <property type="term" value="C:nucleus"/>
    <property type="evidence" value="ECO:0007669"/>
    <property type="project" value="UniProtKB-SubCell"/>
</dbReference>
<dbReference type="Pfam" id="PF04683">
    <property type="entry name" value="Rpn13_ADRM1_Pru"/>
    <property type="match status" value="1"/>
</dbReference>
<dbReference type="Gene3D" id="2.30.29.70">
    <property type="entry name" value="Proteasomal ubiquitin receptor Rpn13/ADRM1"/>
    <property type="match status" value="1"/>
</dbReference>
<dbReference type="InterPro" id="IPR044867">
    <property type="entry name" value="DEUBAD_dom"/>
</dbReference>
<feature type="compositionally biased region" description="Low complexity" evidence="9">
    <location>
        <begin position="207"/>
        <end position="265"/>
    </location>
</feature>
<comment type="similarity">
    <text evidence="3">Belongs to the ADRM1 family.</text>
</comment>
<evidence type="ECO:0000256" key="2">
    <source>
        <dbReference type="ARBA" id="ARBA00004496"/>
    </source>
</evidence>
<feature type="region of interest" description="Disordered" evidence="9">
    <location>
        <begin position="129"/>
        <end position="160"/>
    </location>
</feature>
<organism evidence="12 13">
    <name type="scientific">Tigriopus californicus</name>
    <name type="common">Marine copepod</name>
    <dbReference type="NCBI Taxonomy" id="6832"/>
    <lineage>
        <taxon>Eukaryota</taxon>
        <taxon>Metazoa</taxon>
        <taxon>Ecdysozoa</taxon>
        <taxon>Arthropoda</taxon>
        <taxon>Crustacea</taxon>
        <taxon>Multicrustacea</taxon>
        <taxon>Hexanauplia</taxon>
        <taxon>Copepoda</taxon>
        <taxon>Harpacticoida</taxon>
        <taxon>Harpacticidae</taxon>
        <taxon>Tigriopus</taxon>
    </lineage>
</organism>
<evidence type="ECO:0000256" key="7">
    <source>
        <dbReference type="ARBA" id="ARBA00054744"/>
    </source>
</evidence>
<dbReference type="OrthoDB" id="340431at2759"/>
<comment type="caution">
    <text evidence="12">The sequence shown here is derived from an EMBL/GenBank/DDBJ whole genome shotgun (WGS) entry which is preliminary data.</text>
</comment>
<dbReference type="Proteomes" id="UP000318571">
    <property type="component" value="Chromosome 4"/>
</dbReference>
<dbReference type="InterPro" id="IPR032368">
    <property type="entry name" value="RPN13_DEUBAD"/>
</dbReference>
<accession>A0A553NPR5</accession>
<feature type="compositionally biased region" description="Gly residues" evidence="9">
    <location>
        <begin position="192"/>
        <end position="202"/>
    </location>
</feature>
<dbReference type="STRING" id="6832.A0A553NPR5"/>
<dbReference type="PROSITE" id="PS51916">
    <property type="entry name" value="DEUBAD"/>
    <property type="match status" value="1"/>
</dbReference>
<dbReference type="Gene3D" id="1.10.2020.20">
    <property type="match status" value="1"/>
</dbReference>
<evidence type="ECO:0000313" key="13">
    <source>
        <dbReference type="Proteomes" id="UP000318571"/>
    </source>
</evidence>
<dbReference type="GO" id="GO:0070628">
    <property type="term" value="F:proteasome binding"/>
    <property type="evidence" value="ECO:0007669"/>
    <property type="project" value="TreeGrafter"/>
</dbReference>
<evidence type="ECO:0000256" key="3">
    <source>
        <dbReference type="ARBA" id="ARBA00009216"/>
    </source>
</evidence>
<dbReference type="FunFam" id="1.10.2020.20:FF:000001">
    <property type="entry name" value="Proteasomal ubiquitin receptor ADRM1"/>
    <property type="match status" value="1"/>
</dbReference>
<evidence type="ECO:0000256" key="8">
    <source>
        <dbReference type="ARBA" id="ARBA00070663"/>
    </source>
</evidence>
<evidence type="ECO:0000259" key="10">
    <source>
        <dbReference type="PROSITE" id="PS51916"/>
    </source>
</evidence>
<dbReference type="CDD" id="cd13314">
    <property type="entry name" value="PH_Rpn13"/>
    <property type="match status" value="1"/>
</dbReference>
<keyword evidence="4" id="KW-0963">Cytoplasm</keyword>
<reference evidence="12 13" key="1">
    <citation type="journal article" date="2018" name="Nat. Ecol. Evol.">
        <title>Genomic signatures of mitonuclear coevolution across populations of Tigriopus californicus.</title>
        <authorList>
            <person name="Barreto F.S."/>
            <person name="Watson E.T."/>
            <person name="Lima T.G."/>
            <person name="Willett C.S."/>
            <person name="Edmands S."/>
            <person name="Li W."/>
            <person name="Burton R.S."/>
        </authorList>
    </citation>
    <scope>NUCLEOTIDE SEQUENCE [LARGE SCALE GENOMIC DNA]</scope>
    <source>
        <strain evidence="12 13">San Diego</strain>
    </source>
</reference>
<feature type="region of interest" description="Disordered" evidence="9">
    <location>
        <begin position="192"/>
        <end position="266"/>
    </location>
</feature>
<dbReference type="InterPro" id="IPR038108">
    <property type="entry name" value="RPN13_DEUBAD_sf"/>
</dbReference>
<evidence type="ECO:0000256" key="4">
    <source>
        <dbReference type="ARBA" id="ARBA00022490"/>
    </source>
</evidence>
<evidence type="ECO:0000313" key="12">
    <source>
        <dbReference type="EMBL" id="TRY67441.1"/>
    </source>
</evidence>
<dbReference type="PROSITE" id="PS51917">
    <property type="entry name" value="PRU"/>
    <property type="match status" value="1"/>
</dbReference>
<dbReference type="InterPro" id="IPR038633">
    <property type="entry name" value="Rpn13/ADRM1_Pru_sf"/>
</dbReference>
<feature type="compositionally biased region" description="Gly residues" evidence="9">
    <location>
        <begin position="145"/>
        <end position="155"/>
    </location>
</feature>
<dbReference type="OMA" id="SNQRHFF"/>
<keyword evidence="5" id="KW-0647">Proteasome</keyword>
<dbReference type="Pfam" id="PF16550">
    <property type="entry name" value="RPN13_C"/>
    <property type="match status" value="1"/>
</dbReference>
<gene>
    <name evidence="12" type="ORF">TCAL_02312</name>
</gene>
<dbReference type="PANTHER" id="PTHR12225:SF0">
    <property type="entry name" value="PROTEASOMAL UBIQUITIN RECEPTOR ADRM1"/>
    <property type="match status" value="1"/>
</dbReference>
<dbReference type="InterPro" id="IPR044868">
    <property type="entry name" value="Rpn13/ADRM1_Pru"/>
</dbReference>
<evidence type="ECO:0000256" key="5">
    <source>
        <dbReference type="ARBA" id="ARBA00022942"/>
    </source>
</evidence>
<dbReference type="AlphaFoldDB" id="A0A553NPR5"/>
<protein>
    <recommendedName>
        <fullName evidence="8">Proteasomal ubiquitin receptor ADRM1 homolog</fullName>
    </recommendedName>
</protein>
<dbReference type="PANTHER" id="PTHR12225">
    <property type="entry name" value="ADHESION REGULATING MOLECULE 1 110 KDA CELL MEMBRANE GLYCOPROTEIN"/>
    <property type="match status" value="1"/>
</dbReference>
<dbReference type="EMBL" id="VCGU01000011">
    <property type="protein sequence ID" value="TRY67441.1"/>
    <property type="molecule type" value="Genomic_DNA"/>
</dbReference>
<name>A0A553NPR5_TIGCA</name>
<sequence length="412" mass="43127">MSGGALFSGGRGGSAGTGSRALVEFRAGKMNLDASSKMVTPDKRKGLIQVEQGEEDHLMHFKWKDRSNGNTLEDDLIIFPDDIEFKAVPQCTTGRVFIMKFKSSPGRNMFFWMQEPKEDKDEEYCKKVNDLLNNPPAPGSAAARGGSGGGGGLSGNGLDLSNLGESDLQSLLSNMSQQQLMQLFGGSLSGPGGLLSSGGGGSRRQRSSAAASSTLAASETRSEATRTTTAAATSAATTTTTTAAASTPSAATTSASATSNRSTNPPIQLMDLQNLLSGLNVPPEAAEEGSSRSGPAVDLASGLTAEVMQPLLSNPDFVKKMKTFLPAEDQASQNIQDEIKGTVNSPQFQQALSLFSSAFQSAQLAPLIREFDLGTEAVEAATKGDLETFVKALQKSAPKKKKDDAPEDMALD</sequence>
<dbReference type="GO" id="GO:0008541">
    <property type="term" value="C:proteasome regulatory particle, lid subcomplex"/>
    <property type="evidence" value="ECO:0007669"/>
    <property type="project" value="TreeGrafter"/>
</dbReference>
<dbReference type="GO" id="GO:0005737">
    <property type="term" value="C:cytoplasm"/>
    <property type="evidence" value="ECO:0007669"/>
    <property type="project" value="UniProtKB-SubCell"/>
</dbReference>
<comment type="subcellular location">
    <subcellularLocation>
        <location evidence="2">Cytoplasm</location>
    </subcellularLocation>
    <subcellularLocation>
        <location evidence="1">Nucleus</location>
    </subcellularLocation>
</comment>
<feature type="domain" description="Pru" evidence="11">
    <location>
        <begin position="17"/>
        <end position="135"/>
    </location>
</feature>
<feature type="region of interest" description="Disordered" evidence="9">
    <location>
        <begin position="393"/>
        <end position="412"/>
    </location>
</feature>
<evidence type="ECO:0000259" key="11">
    <source>
        <dbReference type="PROSITE" id="PS51917"/>
    </source>
</evidence>
<feature type="compositionally biased region" description="Low complexity" evidence="9">
    <location>
        <begin position="131"/>
        <end position="144"/>
    </location>
</feature>
<keyword evidence="6" id="KW-0539">Nucleus</keyword>